<feature type="compositionally biased region" description="Basic and acidic residues" evidence="1">
    <location>
        <begin position="353"/>
        <end position="382"/>
    </location>
</feature>
<feature type="region of interest" description="Disordered" evidence="1">
    <location>
        <begin position="315"/>
        <end position="382"/>
    </location>
</feature>
<feature type="region of interest" description="Disordered" evidence="1">
    <location>
        <begin position="183"/>
        <end position="286"/>
    </location>
</feature>
<dbReference type="AlphaFoldDB" id="A0A498PR03"/>
<dbReference type="Proteomes" id="UP000273307">
    <property type="component" value="Unassembled WGS sequence"/>
</dbReference>
<feature type="compositionally biased region" description="Basic and acidic residues" evidence="1">
    <location>
        <begin position="236"/>
        <end position="267"/>
    </location>
</feature>
<protein>
    <submittedName>
        <fullName evidence="2">Uncharacterized protein</fullName>
    </submittedName>
</protein>
<evidence type="ECO:0000256" key="1">
    <source>
        <dbReference type="SAM" id="MobiDB-lite"/>
    </source>
</evidence>
<keyword evidence="3" id="KW-1185">Reference proteome</keyword>
<organism evidence="2 3">
    <name type="scientific">Mycobacterium attenuatum</name>
    <dbReference type="NCBI Taxonomy" id="2341086"/>
    <lineage>
        <taxon>Bacteria</taxon>
        <taxon>Bacillati</taxon>
        <taxon>Actinomycetota</taxon>
        <taxon>Actinomycetes</taxon>
        <taxon>Mycobacteriales</taxon>
        <taxon>Mycobacteriaceae</taxon>
        <taxon>Mycobacterium</taxon>
    </lineage>
</organism>
<accession>A0A498PR03</accession>
<sequence length="424" mass="47463">MFLPVKIATNRPEEILEIGDVIPQGVRDIRQIMGEMVHVDRIVDDCTHEFVHGVHGRNGDIHRLYLYQHVVHTGFHELHIFGVRYALHADDKWYRSVLDGGPQRPGNRFDLFDTATVINVLGYLVQHQHVHRITHIVIGLDHQHLGVQPSPRKMPTRRRIADIGRHAGRHELAQIVGCLVAGQRQQTDKGDHARGSQNRPGPADNRRSHAPPSPGVQSPLGVEKPEEAADGQHGGPEGERRKNGDKHAYRTRRTERIEIRQPGKTEAIHGAGNGQTGAQDHMGGSVKHRVKSGLTILAGVASLVITPEHEYRVVRGGRNSQENQQVGRKRGKAEHVVIGEKRNSSPDRPQVNPDHDQDEKRSDHGTVNEKQHHRDHQARDRSDLGDTLVTRLGLVGIQCRRTGDIGFDTLRRRCAVHDMPDGVH</sequence>
<gene>
    <name evidence="2" type="ORF">LAUMK136_00675</name>
</gene>
<evidence type="ECO:0000313" key="2">
    <source>
        <dbReference type="EMBL" id="VBA34385.1"/>
    </source>
</evidence>
<dbReference type="EMBL" id="UPHP01000016">
    <property type="protein sequence ID" value="VBA34385.1"/>
    <property type="molecule type" value="Genomic_DNA"/>
</dbReference>
<proteinExistence type="predicted"/>
<feature type="compositionally biased region" description="Basic and acidic residues" evidence="1">
    <location>
        <begin position="333"/>
        <end position="345"/>
    </location>
</feature>
<evidence type="ECO:0000313" key="3">
    <source>
        <dbReference type="Proteomes" id="UP000273307"/>
    </source>
</evidence>
<reference evidence="2 3" key="1">
    <citation type="submission" date="2018-09" db="EMBL/GenBank/DDBJ databases">
        <authorList>
            <person name="Tagini F."/>
        </authorList>
    </citation>
    <scope>NUCLEOTIDE SEQUENCE [LARGE SCALE GENOMIC DNA]</scope>
    <source>
        <strain evidence="2 3">MK136</strain>
    </source>
</reference>
<name>A0A498PR03_9MYCO</name>